<feature type="coiled-coil region" evidence="4">
    <location>
        <begin position="85"/>
        <end position="112"/>
    </location>
</feature>
<sequence length="138" mass="15951">MVMDMTIGQLASETGTSPETIRYYERSGYLPTPHRRTSGYRVYQRETVNRLRFIKEAKKLGFTLNEVRELFALTDDPDTNCATVNQKARHKITEIEAKITTLQQMKKNLKVLATICPDDEQPLSECSIINHLYEHTED</sequence>
<dbReference type="SUPFAM" id="SSF46955">
    <property type="entry name" value="Putative DNA-binding domain"/>
    <property type="match status" value="1"/>
</dbReference>
<name>A0A2G4YSV6_9PROT</name>
<dbReference type="Pfam" id="PF00376">
    <property type="entry name" value="MerR"/>
    <property type="match status" value="1"/>
</dbReference>
<dbReference type="GO" id="GO:0003677">
    <property type="term" value="F:DNA binding"/>
    <property type="evidence" value="ECO:0007669"/>
    <property type="project" value="UniProtKB-KW"/>
</dbReference>
<evidence type="ECO:0000256" key="4">
    <source>
        <dbReference type="SAM" id="Coils"/>
    </source>
</evidence>
<evidence type="ECO:0000313" key="7">
    <source>
        <dbReference type="Proteomes" id="UP000229730"/>
    </source>
</evidence>
<dbReference type="OrthoDB" id="9802944at2"/>
<comment type="caution">
    <text evidence="6">The sequence shown here is derived from an EMBL/GenBank/DDBJ whole genome shotgun (WGS) entry which is preliminary data.</text>
</comment>
<keyword evidence="7" id="KW-1185">Reference proteome</keyword>
<dbReference type="SMART" id="SM00422">
    <property type="entry name" value="HTH_MERR"/>
    <property type="match status" value="1"/>
</dbReference>
<keyword evidence="2" id="KW-0238">DNA-binding</keyword>
<evidence type="ECO:0000259" key="5">
    <source>
        <dbReference type="PROSITE" id="PS50937"/>
    </source>
</evidence>
<evidence type="ECO:0000256" key="2">
    <source>
        <dbReference type="ARBA" id="ARBA00023125"/>
    </source>
</evidence>
<dbReference type="Proteomes" id="UP000229730">
    <property type="component" value="Unassembled WGS sequence"/>
</dbReference>
<feature type="domain" description="HTH merR-type" evidence="5">
    <location>
        <begin position="4"/>
        <end position="73"/>
    </location>
</feature>
<proteinExistence type="predicted"/>
<dbReference type="EMBL" id="PDEM01000016">
    <property type="protein sequence ID" value="PHZ85422.1"/>
    <property type="molecule type" value="Genomic_DNA"/>
</dbReference>
<evidence type="ECO:0000256" key="1">
    <source>
        <dbReference type="ARBA" id="ARBA00023015"/>
    </source>
</evidence>
<dbReference type="GO" id="GO:0003700">
    <property type="term" value="F:DNA-binding transcription factor activity"/>
    <property type="evidence" value="ECO:0007669"/>
    <property type="project" value="InterPro"/>
</dbReference>
<accession>A0A2G4YSV6</accession>
<evidence type="ECO:0000256" key="3">
    <source>
        <dbReference type="ARBA" id="ARBA00023163"/>
    </source>
</evidence>
<dbReference type="InterPro" id="IPR047057">
    <property type="entry name" value="MerR_fam"/>
</dbReference>
<dbReference type="CDD" id="cd04770">
    <property type="entry name" value="HTH_HMRTR"/>
    <property type="match status" value="1"/>
</dbReference>
<reference evidence="6 7" key="1">
    <citation type="submission" date="2017-10" db="EMBL/GenBank/DDBJ databases">
        <title>Frigbacter circumglobatus gen. nov. sp. nov., isolated from sediment cultured in situ.</title>
        <authorList>
            <person name="Zhao Z."/>
        </authorList>
    </citation>
    <scope>NUCLEOTIDE SEQUENCE [LARGE SCALE GENOMIC DNA]</scope>
    <source>
        <strain evidence="6 7">ZYL</strain>
    </source>
</reference>
<dbReference type="PROSITE" id="PS50937">
    <property type="entry name" value="HTH_MERR_2"/>
    <property type="match status" value="1"/>
</dbReference>
<keyword evidence="3" id="KW-0804">Transcription</keyword>
<protein>
    <submittedName>
        <fullName evidence="6">Heavy metal-responsive transcriptional regulator</fullName>
    </submittedName>
</protein>
<dbReference type="InterPro" id="IPR015358">
    <property type="entry name" value="Tscrpt_reg_MerR_DNA-bd"/>
</dbReference>
<dbReference type="Pfam" id="PF09278">
    <property type="entry name" value="MerR-DNA-bind"/>
    <property type="match status" value="1"/>
</dbReference>
<dbReference type="InterPro" id="IPR009061">
    <property type="entry name" value="DNA-bd_dom_put_sf"/>
</dbReference>
<keyword evidence="1" id="KW-0805">Transcription regulation</keyword>
<organism evidence="6 7">
    <name type="scientific">Paremcibacter congregatus</name>
    <dbReference type="NCBI Taxonomy" id="2043170"/>
    <lineage>
        <taxon>Bacteria</taxon>
        <taxon>Pseudomonadati</taxon>
        <taxon>Pseudomonadota</taxon>
        <taxon>Alphaproteobacteria</taxon>
        <taxon>Emcibacterales</taxon>
        <taxon>Emcibacteraceae</taxon>
        <taxon>Paremcibacter</taxon>
    </lineage>
</organism>
<keyword evidence="4" id="KW-0175">Coiled coil</keyword>
<dbReference type="PRINTS" id="PR00040">
    <property type="entry name" value="HTHMERR"/>
</dbReference>
<dbReference type="PANTHER" id="PTHR30204">
    <property type="entry name" value="REDOX-CYCLING DRUG-SENSING TRANSCRIPTIONAL ACTIVATOR SOXR"/>
    <property type="match status" value="1"/>
</dbReference>
<dbReference type="InterPro" id="IPR000551">
    <property type="entry name" value="MerR-type_HTH_dom"/>
</dbReference>
<dbReference type="FunCoup" id="A0A2G4YSV6">
    <property type="interactions" value="93"/>
</dbReference>
<dbReference type="AlphaFoldDB" id="A0A2G4YSV6"/>
<dbReference type="Gene3D" id="1.10.1660.10">
    <property type="match status" value="1"/>
</dbReference>
<gene>
    <name evidence="6" type="ORF">CRD36_07180</name>
</gene>
<evidence type="ECO:0000313" key="6">
    <source>
        <dbReference type="EMBL" id="PHZ85422.1"/>
    </source>
</evidence>
<dbReference type="InParanoid" id="A0A2G4YSV6"/>
<dbReference type="PANTHER" id="PTHR30204:SF94">
    <property type="entry name" value="HEAVY METAL-DEPENDENT TRANSCRIPTIONAL REGULATOR HI_0293-RELATED"/>
    <property type="match status" value="1"/>
</dbReference>